<dbReference type="Proteomes" id="UP000010552">
    <property type="component" value="Unassembled WGS sequence"/>
</dbReference>
<evidence type="ECO:0000256" key="1">
    <source>
        <dbReference type="SAM" id="MobiDB-lite"/>
    </source>
</evidence>
<evidence type="ECO:0000313" key="2">
    <source>
        <dbReference type="EMBL" id="ELK19319.1"/>
    </source>
</evidence>
<feature type="compositionally biased region" description="Pro residues" evidence="1">
    <location>
        <begin position="1"/>
        <end position="14"/>
    </location>
</feature>
<protein>
    <submittedName>
        <fullName evidence="2">Uncharacterized protein</fullName>
    </submittedName>
</protein>
<sequence length="259" mass="27305">MLQNPRPCPQPRLVPDPSAVPLRLHTPKARRHTGHERGGGDGGYLMSSSVTMKALQSGWAVFSQTPGFFSTAAESCPVMGMVLVCRALAMADSRVSSVQPGPTPGGEQEARSPPRTSLCLSALRFVPETLSQVGDRLHDRKGAPPAVFTVKKRGCNPGPQDTRPIGPVPTAPPAVLCFSEGLSGVWSTGGDSPHPPWGRGYLAGPWGGPWSSRAPQRCQRRSGHSASSPRRAAANQTDKREAHGRRPGAARTVGATCAT</sequence>
<name>L5L6G2_PTEAL</name>
<dbReference type="EMBL" id="KB030265">
    <property type="protein sequence ID" value="ELK19319.1"/>
    <property type="molecule type" value="Genomic_DNA"/>
</dbReference>
<feature type="region of interest" description="Disordered" evidence="1">
    <location>
        <begin position="1"/>
        <end position="20"/>
    </location>
</feature>
<feature type="region of interest" description="Disordered" evidence="1">
    <location>
        <begin position="95"/>
        <end position="114"/>
    </location>
</feature>
<evidence type="ECO:0000313" key="3">
    <source>
        <dbReference type="Proteomes" id="UP000010552"/>
    </source>
</evidence>
<keyword evidence="3" id="KW-1185">Reference proteome</keyword>
<organism evidence="2 3">
    <name type="scientific">Pteropus alecto</name>
    <name type="common">Black flying fox</name>
    <dbReference type="NCBI Taxonomy" id="9402"/>
    <lineage>
        <taxon>Eukaryota</taxon>
        <taxon>Metazoa</taxon>
        <taxon>Chordata</taxon>
        <taxon>Craniata</taxon>
        <taxon>Vertebrata</taxon>
        <taxon>Euteleostomi</taxon>
        <taxon>Mammalia</taxon>
        <taxon>Eutheria</taxon>
        <taxon>Laurasiatheria</taxon>
        <taxon>Chiroptera</taxon>
        <taxon>Yinpterochiroptera</taxon>
        <taxon>Pteropodoidea</taxon>
        <taxon>Pteropodidae</taxon>
        <taxon>Pteropodinae</taxon>
        <taxon>Pteropus</taxon>
    </lineage>
</organism>
<gene>
    <name evidence="2" type="ORF">PAL_GLEAN10005957</name>
</gene>
<dbReference type="AlphaFoldDB" id="L5L6G2"/>
<accession>L5L6G2</accession>
<dbReference type="InParanoid" id="L5L6G2"/>
<feature type="region of interest" description="Disordered" evidence="1">
    <location>
        <begin position="148"/>
        <end position="167"/>
    </location>
</feature>
<reference evidence="3" key="1">
    <citation type="journal article" date="2013" name="Science">
        <title>Comparative analysis of bat genomes provides insight into the evolution of flight and immunity.</title>
        <authorList>
            <person name="Zhang G."/>
            <person name="Cowled C."/>
            <person name="Shi Z."/>
            <person name="Huang Z."/>
            <person name="Bishop-Lilly K.A."/>
            <person name="Fang X."/>
            <person name="Wynne J.W."/>
            <person name="Xiong Z."/>
            <person name="Baker M.L."/>
            <person name="Zhao W."/>
            <person name="Tachedjian M."/>
            <person name="Zhu Y."/>
            <person name="Zhou P."/>
            <person name="Jiang X."/>
            <person name="Ng J."/>
            <person name="Yang L."/>
            <person name="Wu L."/>
            <person name="Xiao J."/>
            <person name="Feng Y."/>
            <person name="Chen Y."/>
            <person name="Sun X."/>
            <person name="Zhang Y."/>
            <person name="Marsh G.A."/>
            <person name="Crameri G."/>
            <person name="Broder C.C."/>
            <person name="Frey K.G."/>
            <person name="Wang L.F."/>
            <person name="Wang J."/>
        </authorList>
    </citation>
    <scope>NUCLEOTIDE SEQUENCE [LARGE SCALE GENOMIC DNA]</scope>
</reference>
<proteinExistence type="predicted"/>
<feature type="region of interest" description="Disordered" evidence="1">
    <location>
        <begin position="208"/>
        <end position="259"/>
    </location>
</feature>